<reference evidence="2 3" key="1">
    <citation type="submission" date="2021-04" db="EMBL/GenBank/DDBJ databases">
        <authorList>
            <person name="Bliznina A."/>
        </authorList>
    </citation>
    <scope>NUCLEOTIDE SEQUENCE [LARGE SCALE GENOMIC DNA]</scope>
</reference>
<proteinExistence type="predicted"/>
<protein>
    <submittedName>
        <fullName evidence="2">Oidioi.mRNA.OKI2018_I69.chr1.g3382.t1.cds</fullName>
    </submittedName>
</protein>
<feature type="signal peptide" evidence="1">
    <location>
        <begin position="1"/>
        <end position="24"/>
    </location>
</feature>
<keyword evidence="3" id="KW-1185">Reference proteome</keyword>
<evidence type="ECO:0000256" key="1">
    <source>
        <dbReference type="SAM" id="SignalP"/>
    </source>
</evidence>
<feature type="chain" id="PRO_5047318381" evidence="1">
    <location>
        <begin position="25"/>
        <end position="219"/>
    </location>
</feature>
<evidence type="ECO:0000313" key="2">
    <source>
        <dbReference type="EMBL" id="CAG5107552.1"/>
    </source>
</evidence>
<name>A0ABN7SZF2_OIKDI</name>
<accession>A0ABN7SZF2</accession>
<dbReference type="Proteomes" id="UP001158576">
    <property type="component" value="Chromosome 1"/>
</dbReference>
<sequence length="219" mass="25484">MFQNVNNINCIFALASLLFASVSCQEASKEPILPFFTLFHPEVNTYPLFGTEKIWILRREWPEKWTLDIEIEPDNTRHRKSGLFRIKKQSRTQEFIYSLDWNFSRQKTVLYVDDRRIVFSKAPRKFFIAFSGDSAFLYYGCAKALKGTVFGDAPLKSPIFDEAHLEIGSGQAKNTEFHGKIHKFSFYDSAEIAFNLAKERFWDGGNNILHDRPFVDTFL</sequence>
<organism evidence="2 3">
    <name type="scientific">Oikopleura dioica</name>
    <name type="common">Tunicate</name>
    <dbReference type="NCBI Taxonomy" id="34765"/>
    <lineage>
        <taxon>Eukaryota</taxon>
        <taxon>Metazoa</taxon>
        <taxon>Chordata</taxon>
        <taxon>Tunicata</taxon>
        <taxon>Appendicularia</taxon>
        <taxon>Copelata</taxon>
        <taxon>Oikopleuridae</taxon>
        <taxon>Oikopleura</taxon>
    </lineage>
</organism>
<dbReference type="EMBL" id="OU015566">
    <property type="protein sequence ID" value="CAG5107552.1"/>
    <property type="molecule type" value="Genomic_DNA"/>
</dbReference>
<keyword evidence="1" id="KW-0732">Signal</keyword>
<evidence type="ECO:0000313" key="3">
    <source>
        <dbReference type="Proteomes" id="UP001158576"/>
    </source>
</evidence>
<gene>
    <name evidence="2" type="ORF">OKIOD_LOCUS12147</name>
</gene>